<sequence>MDTPVLSHPEAGSVVLLRHNRRDPVYHDADAGCIIDEIKAC</sequence>
<reference evidence="1" key="1">
    <citation type="journal article" date="2014" name="Front. Microbiol.">
        <title>High frequency of phylogenetically diverse reductive dehalogenase-homologous genes in deep subseafloor sedimentary metagenomes.</title>
        <authorList>
            <person name="Kawai M."/>
            <person name="Futagami T."/>
            <person name="Toyoda A."/>
            <person name="Takaki Y."/>
            <person name="Nishi S."/>
            <person name="Hori S."/>
            <person name="Arai W."/>
            <person name="Tsubouchi T."/>
            <person name="Morono Y."/>
            <person name="Uchiyama I."/>
            <person name="Ito T."/>
            <person name="Fujiyama A."/>
            <person name="Inagaki F."/>
            <person name="Takami H."/>
        </authorList>
    </citation>
    <scope>NUCLEOTIDE SEQUENCE</scope>
    <source>
        <strain evidence="1">Expedition CK06-06</strain>
    </source>
</reference>
<gene>
    <name evidence="1" type="ORF">S01H1_82188</name>
</gene>
<name>X0YHS8_9ZZZZ</name>
<proteinExistence type="predicted"/>
<protein>
    <submittedName>
        <fullName evidence="1">Uncharacterized protein</fullName>
    </submittedName>
</protein>
<evidence type="ECO:0000313" key="1">
    <source>
        <dbReference type="EMBL" id="GAG48158.1"/>
    </source>
</evidence>
<feature type="non-terminal residue" evidence="1">
    <location>
        <position position="41"/>
    </location>
</feature>
<accession>X0YHS8</accession>
<dbReference type="AlphaFoldDB" id="X0YHS8"/>
<comment type="caution">
    <text evidence="1">The sequence shown here is derived from an EMBL/GenBank/DDBJ whole genome shotgun (WGS) entry which is preliminary data.</text>
</comment>
<organism evidence="1">
    <name type="scientific">marine sediment metagenome</name>
    <dbReference type="NCBI Taxonomy" id="412755"/>
    <lineage>
        <taxon>unclassified sequences</taxon>
        <taxon>metagenomes</taxon>
        <taxon>ecological metagenomes</taxon>
    </lineage>
</organism>
<dbReference type="EMBL" id="BARS01055695">
    <property type="protein sequence ID" value="GAG48158.1"/>
    <property type="molecule type" value="Genomic_DNA"/>
</dbReference>